<evidence type="ECO:0000259" key="7">
    <source>
        <dbReference type="Pfam" id="PF13396"/>
    </source>
</evidence>
<dbReference type="AlphaFoldDB" id="A0AAU0Q282"/>
<evidence type="ECO:0000256" key="6">
    <source>
        <dbReference type="SAM" id="Phobius"/>
    </source>
</evidence>
<dbReference type="GO" id="GO:0005886">
    <property type="term" value="C:plasma membrane"/>
    <property type="evidence" value="ECO:0007669"/>
    <property type="project" value="UniProtKB-SubCell"/>
</dbReference>
<evidence type="ECO:0000256" key="2">
    <source>
        <dbReference type="ARBA" id="ARBA00022475"/>
    </source>
</evidence>
<keyword evidence="4 6" id="KW-1133">Transmembrane helix</keyword>
<organism evidence="8 9">
    <name type="scientific">Corynebacterium pseudokroppenstedtii</name>
    <dbReference type="NCBI Taxonomy" id="2804917"/>
    <lineage>
        <taxon>Bacteria</taxon>
        <taxon>Bacillati</taxon>
        <taxon>Actinomycetota</taxon>
        <taxon>Actinomycetes</taxon>
        <taxon>Mycobacteriales</taxon>
        <taxon>Corynebacteriaceae</taxon>
        <taxon>Corynebacterium</taxon>
    </lineage>
</organism>
<sequence>MIFVGALVSIVSSSRYTVFGKIIWIVVTFCFPILGPIVWFIWGRNVESIVKN</sequence>
<keyword evidence="9" id="KW-1185">Reference proteome</keyword>
<dbReference type="RefSeq" id="WP_301731837.1">
    <property type="nucleotide sequence ID" value="NZ_CP137757.1"/>
</dbReference>
<dbReference type="EMBL" id="CP137757">
    <property type="protein sequence ID" value="WPF25984.1"/>
    <property type="molecule type" value="Genomic_DNA"/>
</dbReference>
<dbReference type="Pfam" id="PF13396">
    <property type="entry name" value="PLDc_N"/>
    <property type="match status" value="1"/>
</dbReference>
<protein>
    <submittedName>
        <fullName evidence="8">PLDc N-terminal domain-containing protein</fullName>
    </submittedName>
</protein>
<accession>A0AAU0Q282</accession>
<keyword evidence="2" id="KW-1003">Cell membrane</keyword>
<evidence type="ECO:0000256" key="1">
    <source>
        <dbReference type="ARBA" id="ARBA00004651"/>
    </source>
</evidence>
<evidence type="ECO:0000313" key="9">
    <source>
        <dbReference type="Proteomes" id="UP001174314"/>
    </source>
</evidence>
<evidence type="ECO:0000256" key="3">
    <source>
        <dbReference type="ARBA" id="ARBA00022692"/>
    </source>
</evidence>
<evidence type="ECO:0000256" key="4">
    <source>
        <dbReference type="ARBA" id="ARBA00022989"/>
    </source>
</evidence>
<keyword evidence="3 6" id="KW-0812">Transmembrane</keyword>
<feature type="domain" description="Cardiolipin synthase N-terminal" evidence="7">
    <location>
        <begin position="3"/>
        <end position="44"/>
    </location>
</feature>
<reference evidence="8 9" key="1">
    <citation type="submission" date="2023-10" db="EMBL/GenBank/DDBJ databases">
        <title>complete genome sequence of Corynebacterium pseudokroppenstedtii P15-C1.</title>
        <authorList>
            <person name="Bruggemann H."/>
            <person name="Poehlein A."/>
        </authorList>
    </citation>
    <scope>NUCLEOTIDE SEQUENCE [LARGE SCALE GENOMIC DNA]</scope>
    <source>
        <strain evidence="8 9">P15_C1</strain>
    </source>
</reference>
<comment type="subcellular location">
    <subcellularLocation>
        <location evidence="1">Cell membrane</location>
        <topology evidence="1">Multi-pass membrane protein</topology>
    </subcellularLocation>
</comment>
<name>A0AAU0Q282_9CORY</name>
<evidence type="ECO:0000313" key="8">
    <source>
        <dbReference type="EMBL" id="WPF25984.1"/>
    </source>
</evidence>
<evidence type="ECO:0000256" key="5">
    <source>
        <dbReference type="ARBA" id="ARBA00023136"/>
    </source>
</evidence>
<proteinExistence type="predicted"/>
<gene>
    <name evidence="8" type="ORF">Q0N40_03125</name>
</gene>
<dbReference type="InterPro" id="IPR027379">
    <property type="entry name" value="CLS_N"/>
</dbReference>
<feature type="transmembrane region" description="Helical" evidence="6">
    <location>
        <begin position="23"/>
        <end position="42"/>
    </location>
</feature>
<keyword evidence="5 6" id="KW-0472">Membrane</keyword>
<dbReference type="Proteomes" id="UP001174314">
    <property type="component" value="Chromosome"/>
</dbReference>
<dbReference type="KEGG" id="cpsk:Q0N40_03125"/>